<comment type="caution">
    <text evidence="2">The sequence shown here is derived from an EMBL/GenBank/DDBJ whole genome shotgun (WGS) entry which is preliminary data.</text>
</comment>
<reference evidence="2" key="1">
    <citation type="journal article" date="2019" name="Sci. Rep.">
        <title>Draft genome of Tanacetum cinerariifolium, the natural source of mosquito coil.</title>
        <authorList>
            <person name="Yamashiro T."/>
            <person name="Shiraishi A."/>
            <person name="Satake H."/>
            <person name="Nakayama K."/>
        </authorList>
    </citation>
    <scope>NUCLEOTIDE SEQUENCE</scope>
</reference>
<dbReference type="EMBL" id="BKCJ010008333">
    <property type="protein sequence ID" value="GEU81678.1"/>
    <property type="molecule type" value="Genomic_DNA"/>
</dbReference>
<proteinExistence type="predicted"/>
<organism evidence="2">
    <name type="scientific">Tanacetum cinerariifolium</name>
    <name type="common">Dalmatian daisy</name>
    <name type="synonym">Chrysanthemum cinerariifolium</name>
    <dbReference type="NCBI Taxonomy" id="118510"/>
    <lineage>
        <taxon>Eukaryota</taxon>
        <taxon>Viridiplantae</taxon>
        <taxon>Streptophyta</taxon>
        <taxon>Embryophyta</taxon>
        <taxon>Tracheophyta</taxon>
        <taxon>Spermatophyta</taxon>
        <taxon>Magnoliopsida</taxon>
        <taxon>eudicotyledons</taxon>
        <taxon>Gunneridae</taxon>
        <taxon>Pentapetalae</taxon>
        <taxon>asterids</taxon>
        <taxon>campanulids</taxon>
        <taxon>Asterales</taxon>
        <taxon>Asteraceae</taxon>
        <taxon>Asteroideae</taxon>
        <taxon>Anthemideae</taxon>
        <taxon>Anthemidinae</taxon>
        <taxon>Tanacetum</taxon>
    </lineage>
</organism>
<evidence type="ECO:0000313" key="2">
    <source>
        <dbReference type="EMBL" id="GEU81678.1"/>
    </source>
</evidence>
<feature type="compositionally biased region" description="Acidic residues" evidence="1">
    <location>
        <begin position="39"/>
        <end position="62"/>
    </location>
</feature>
<evidence type="ECO:0000256" key="1">
    <source>
        <dbReference type="SAM" id="MobiDB-lite"/>
    </source>
</evidence>
<accession>A0A6L2N687</accession>
<gene>
    <name evidence="2" type="ORF">Tci_053656</name>
</gene>
<sequence length="107" mass="11598">MTMMVVLGLMMDVAKREMIVKMIPVVRDVEGSGDKVDASEGEDGSGGEDGSEDDYEDDDSSYGDDKDGKVTNIEEPHGLGGVDKKDNISKEKVDGKVVVYEIDSYTE</sequence>
<dbReference type="AlphaFoldDB" id="A0A6L2N687"/>
<feature type="region of interest" description="Disordered" evidence="1">
    <location>
        <begin position="30"/>
        <end position="86"/>
    </location>
</feature>
<name>A0A6L2N687_TANCI</name>
<feature type="compositionally biased region" description="Basic and acidic residues" evidence="1">
    <location>
        <begin position="63"/>
        <end position="86"/>
    </location>
</feature>
<protein>
    <submittedName>
        <fullName evidence="2">Uncharacterized protein</fullName>
    </submittedName>
</protein>